<dbReference type="GO" id="GO:0005829">
    <property type="term" value="C:cytosol"/>
    <property type="evidence" value="ECO:0007669"/>
    <property type="project" value="TreeGrafter"/>
</dbReference>
<evidence type="ECO:0000313" key="1">
    <source>
        <dbReference type="EMBL" id="SEF35423.1"/>
    </source>
</evidence>
<dbReference type="GO" id="GO:0006281">
    <property type="term" value="P:DNA repair"/>
    <property type="evidence" value="ECO:0007669"/>
    <property type="project" value="TreeGrafter"/>
</dbReference>
<dbReference type="AlphaFoldDB" id="A0A1H5RAK1"/>
<dbReference type="InterPro" id="IPR023214">
    <property type="entry name" value="HAD_sf"/>
</dbReference>
<dbReference type="EMBL" id="FNUJ01000008">
    <property type="protein sequence ID" value="SEF35423.1"/>
    <property type="molecule type" value="Genomic_DNA"/>
</dbReference>
<protein>
    <submittedName>
        <fullName evidence="1">Phosphoglycolate phosphatase, HAD superfamily</fullName>
    </submittedName>
</protein>
<sequence length="242" mass="25065">MLNSTTGSLGSVTKTRLVLWDIDHTLVDFTGLGSAWYAAALAATTGTDLVSYPDFGGRTERAISTDLLIAHGIEPTEELLQALWLALIAESERSVEHLPTSGRALPGAAEALKAFAGHDGVVQSLVTGNLPEISRHKLVAFGLHEHLDLDIGGYGTLSAHRPDLVPHAVALAAAKHGTEFAAGAVVVIGDTPNDVEAALHHGAVSIAVATGHYTVAELRAAGAHTVLPDLADTDAVRTAVFG</sequence>
<dbReference type="PANTHER" id="PTHR43434">
    <property type="entry name" value="PHOSPHOGLYCOLATE PHOSPHATASE"/>
    <property type="match status" value="1"/>
</dbReference>
<dbReference type="SFLD" id="SFLDS00003">
    <property type="entry name" value="Haloacid_Dehalogenase"/>
    <property type="match status" value="1"/>
</dbReference>
<gene>
    <name evidence="1" type="ORF">SAMN05421837_10856</name>
</gene>
<dbReference type="GO" id="GO:0008967">
    <property type="term" value="F:phosphoglycolate phosphatase activity"/>
    <property type="evidence" value="ECO:0007669"/>
    <property type="project" value="TreeGrafter"/>
</dbReference>
<dbReference type="Pfam" id="PF12710">
    <property type="entry name" value="HAD"/>
    <property type="match status" value="1"/>
</dbReference>
<evidence type="ECO:0000313" key="2">
    <source>
        <dbReference type="Proteomes" id="UP000198878"/>
    </source>
</evidence>
<dbReference type="SFLD" id="SFLDG01129">
    <property type="entry name" value="C1.5:_HAD__Beta-PGM__Phosphata"/>
    <property type="match status" value="1"/>
</dbReference>
<dbReference type="InterPro" id="IPR050155">
    <property type="entry name" value="HAD-like_hydrolase_sf"/>
</dbReference>
<dbReference type="STRING" id="218821.SAMN05421837_10856"/>
<dbReference type="PANTHER" id="PTHR43434:SF19">
    <property type="entry name" value="PHOSPHONOACETALDEHYDE HYDROLASE"/>
    <property type="match status" value="1"/>
</dbReference>
<dbReference type="Proteomes" id="UP000198878">
    <property type="component" value="Unassembled WGS sequence"/>
</dbReference>
<dbReference type="InterPro" id="IPR023198">
    <property type="entry name" value="PGP-like_dom2"/>
</dbReference>
<name>A0A1H5RAK1_9PSEU</name>
<dbReference type="Gene3D" id="1.10.150.240">
    <property type="entry name" value="Putative phosphatase, domain 2"/>
    <property type="match status" value="1"/>
</dbReference>
<accession>A0A1H5RAK1</accession>
<dbReference type="SUPFAM" id="SSF56784">
    <property type="entry name" value="HAD-like"/>
    <property type="match status" value="1"/>
</dbReference>
<dbReference type="InterPro" id="IPR036412">
    <property type="entry name" value="HAD-like_sf"/>
</dbReference>
<reference evidence="2" key="1">
    <citation type="submission" date="2016-10" db="EMBL/GenBank/DDBJ databases">
        <authorList>
            <person name="Varghese N."/>
            <person name="Submissions S."/>
        </authorList>
    </citation>
    <scope>NUCLEOTIDE SEQUENCE [LARGE SCALE GENOMIC DNA]</scope>
    <source>
        <strain evidence="2">DSM 44654</strain>
    </source>
</reference>
<keyword evidence="2" id="KW-1185">Reference proteome</keyword>
<dbReference type="Gene3D" id="3.40.50.1000">
    <property type="entry name" value="HAD superfamily/HAD-like"/>
    <property type="match status" value="1"/>
</dbReference>
<organism evidence="1 2">
    <name type="scientific">Amycolatopsis pretoriensis</name>
    <dbReference type="NCBI Taxonomy" id="218821"/>
    <lineage>
        <taxon>Bacteria</taxon>
        <taxon>Bacillati</taxon>
        <taxon>Actinomycetota</taxon>
        <taxon>Actinomycetes</taxon>
        <taxon>Pseudonocardiales</taxon>
        <taxon>Pseudonocardiaceae</taxon>
        <taxon>Amycolatopsis</taxon>
    </lineage>
</organism>
<proteinExistence type="predicted"/>